<evidence type="ECO:0000313" key="2">
    <source>
        <dbReference type="Proteomes" id="UP000016932"/>
    </source>
</evidence>
<protein>
    <submittedName>
        <fullName evidence="1">Uncharacterized protein</fullName>
    </submittedName>
</protein>
<reference evidence="1 2" key="1">
    <citation type="journal article" date="2012" name="PLoS Pathog.">
        <title>Diverse lifestyles and strategies of plant pathogenesis encoded in the genomes of eighteen Dothideomycetes fungi.</title>
        <authorList>
            <person name="Ohm R.A."/>
            <person name="Feau N."/>
            <person name="Henrissat B."/>
            <person name="Schoch C.L."/>
            <person name="Horwitz B.A."/>
            <person name="Barry K.W."/>
            <person name="Condon B.J."/>
            <person name="Copeland A.C."/>
            <person name="Dhillon B."/>
            <person name="Glaser F."/>
            <person name="Hesse C.N."/>
            <person name="Kosti I."/>
            <person name="LaButti K."/>
            <person name="Lindquist E.A."/>
            <person name="Lucas S."/>
            <person name="Salamov A.A."/>
            <person name="Bradshaw R.E."/>
            <person name="Ciuffetti L."/>
            <person name="Hamelin R.C."/>
            <person name="Kema G.H.J."/>
            <person name="Lawrence C."/>
            <person name="Scott J.A."/>
            <person name="Spatafora J.W."/>
            <person name="Turgeon B.G."/>
            <person name="de Wit P.J.G.M."/>
            <person name="Zhong S."/>
            <person name="Goodwin S.B."/>
            <person name="Grigoriev I.V."/>
        </authorList>
    </citation>
    <scope>NUCLEOTIDE SEQUENCE [LARGE SCALE GENOMIC DNA]</scope>
    <source>
        <strain evidence="1 2">CIRAD86</strain>
    </source>
</reference>
<dbReference type="Proteomes" id="UP000016932">
    <property type="component" value="Unassembled WGS sequence"/>
</dbReference>
<dbReference type="HOGENOM" id="CLU_1421980_0_0_1"/>
<organism evidence="1 2">
    <name type="scientific">Pseudocercospora fijiensis (strain CIRAD86)</name>
    <name type="common">Black leaf streak disease fungus</name>
    <name type="synonym">Mycosphaerella fijiensis</name>
    <dbReference type="NCBI Taxonomy" id="383855"/>
    <lineage>
        <taxon>Eukaryota</taxon>
        <taxon>Fungi</taxon>
        <taxon>Dikarya</taxon>
        <taxon>Ascomycota</taxon>
        <taxon>Pezizomycotina</taxon>
        <taxon>Dothideomycetes</taxon>
        <taxon>Dothideomycetidae</taxon>
        <taxon>Mycosphaerellales</taxon>
        <taxon>Mycosphaerellaceae</taxon>
        <taxon>Pseudocercospora</taxon>
    </lineage>
</organism>
<dbReference type="GeneID" id="19333708"/>
<proteinExistence type="predicted"/>
<accession>M3A6R8</accession>
<sequence length="191" mass="21414">MITVQTNQQVEAGLFVLGLNSDRINGLISPLQQESWHAAVLIGPSLPSVNQRYDSRGQRGMIARACLDMLMLMATVCLSTIRAQAKQSRVVHDYARGVRLCGLTESGWLRCKWIRLRPGGGNDRGHGGHSYGQFAYANQMASSSDDDQVRVSRLQFVHIDETRFREVVLRLPWSPAQARLYLAIAHVQLQR</sequence>
<dbReference type="KEGG" id="pfj:MYCFIDRAFT_177255"/>
<keyword evidence="2" id="KW-1185">Reference proteome</keyword>
<evidence type="ECO:0000313" key="1">
    <source>
        <dbReference type="EMBL" id="EME80296.1"/>
    </source>
</evidence>
<name>M3A6R8_PSEFD</name>
<dbReference type="VEuPathDB" id="FungiDB:MYCFIDRAFT_177255"/>
<gene>
    <name evidence="1" type="ORF">MYCFIDRAFT_177255</name>
</gene>
<dbReference type="AlphaFoldDB" id="M3A6R8"/>
<dbReference type="RefSeq" id="XP_007929278.1">
    <property type="nucleotide sequence ID" value="XM_007931087.1"/>
</dbReference>
<dbReference type="EMBL" id="KB446561">
    <property type="protein sequence ID" value="EME80296.1"/>
    <property type="molecule type" value="Genomic_DNA"/>
</dbReference>